<evidence type="ECO:0000313" key="1">
    <source>
        <dbReference type="EMBL" id="KAH8018666.1"/>
    </source>
</evidence>
<proteinExistence type="predicted"/>
<evidence type="ECO:0000313" key="2">
    <source>
        <dbReference type="Proteomes" id="UP000821866"/>
    </source>
</evidence>
<accession>A0A9J6D9L1</accession>
<dbReference type="AlphaFoldDB" id="A0A9J6D9L1"/>
<dbReference type="Proteomes" id="UP000821866">
    <property type="component" value="Chromosome 8"/>
</dbReference>
<organism evidence="1 2">
    <name type="scientific">Rhipicephalus microplus</name>
    <name type="common">Cattle tick</name>
    <name type="synonym">Boophilus microplus</name>
    <dbReference type="NCBI Taxonomy" id="6941"/>
    <lineage>
        <taxon>Eukaryota</taxon>
        <taxon>Metazoa</taxon>
        <taxon>Ecdysozoa</taxon>
        <taxon>Arthropoda</taxon>
        <taxon>Chelicerata</taxon>
        <taxon>Arachnida</taxon>
        <taxon>Acari</taxon>
        <taxon>Parasitiformes</taxon>
        <taxon>Ixodida</taxon>
        <taxon>Ixodoidea</taxon>
        <taxon>Ixodidae</taxon>
        <taxon>Rhipicephalinae</taxon>
        <taxon>Rhipicephalus</taxon>
        <taxon>Boophilus</taxon>
    </lineage>
</organism>
<reference evidence="1" key="1">
    <citation type="journal article" date="2020" name="Cell">
        <title>Large-Scale Comparative Analyses of Tick Genomes Elucidate Their Genetic Diversity and Vector Capacities.</title>
        <authorList>
            <consortium name="Tick Genome and Microbiome Consortium (TIGMIC)"/>
            <person name="Jia N."/>
            <person name="Wang J."/>
            <person name="Shi W."/>
            <person name="Du L."/>
            <person name="Sun Y."/>
            <person name="Zhan W."/>
            <person name="Jiang J.F."/>
            <person name="Wang Q."/>
            <person name="Zhang B."/>
            <person name="Ji P."/>
            <person name="Bell-Sakyi L."/>
            <person name="Cui X.M."/>
            <person name="Yuan T.T."/>
            <person name="Jiang B.G."/>
            <person name="Yang W.F."/>
            <person name="Lam T.T."/>
            <person name="Chang Q.C."/>
            <person name="Ding S.J."/>
            <person name="Wang X.J."/>
            <person name="Zhu J.G."/>
            <person name="Ruan X.D."/>
            <person name="Zhao L."/>
            <person name="Wei J.T."/>
            <person name="Ye R.Z."/>
            <person name="Que T.C."/>
            <person name="Du C.H."/>
            <person name="Zhou Y.H."/>
            <person name="Cheng J.X."/>
            <person name="Dai P.F."/>
            <person name="Guo W.B."/>
            <person name="Han X.H."/>
            <person name="Huang E.J."/>
            <person name="Li L.F."/>
            <person name="Wei W."/>
            <person name="Gao Y.C."/>
            <person name="Liu J.Z."/>
            <person name="Shao H.Z."/>
            <person name="Wang X."/>
            <person name="Wang C.C."/>
            <person name="Yang T.C."/>
            <person name="Huo Q.B."/>
            <person name="Li W."/>
            <person name="Chen H.Y."/>
            <person name="Chen S.E."/>
            <person name="Zhou L.G."/>
            <person name="Ni X.B."/>
            <person name="Tian J.H."/>
            <person name="Sheng Y."/>
            <person name="Liu T."/>
            <person name="Pan Y.S."/>
            <person name="Xia L.Y."/>
            <person name="Li J."/>
            <person name="Zhao F."/>
            <person name="Cao W.C."/>
        </authorList>
    </citation>
    <scope>NUCLEOTIDE SEQUENCE</scope>
    <source>
        <strain evidence="1">Rmic-2018</strain>
    </source>
</reference>
<protein>
    <submittedName>
        <fullName evidence="1">Uncharacterized protein</fullName>
    </submittedName>
</protein>
<sequence>MSDSTTRGRRVASVVRYYYYYTTTAGLAATRGLFIPCHSRLSAWQQSTGAERETAACAYTVRMATMYAVAGPTAATENLKAARGGGAIPANGDSGHPKHLRAAAGHRCGTASPLPPGTSALNHGSHRSFRVLGLESREVKHVASQCVSGERFLGELPPPQWRGTCSEVFSLGRPGDDVADVKYICSATWGGASIFLTDAMLAPVVHTFRLQLVAAAATTDAGSTGGCDTAAAAPLERAKRDRCRTAAPVPPRRTAH</sequence>
<gene>
    <name evidence="1" type="ORF">HPB51_009655</name>
</gene>
<keyword evidence="2" id="KW-1185">Reference proteome</keyword>
<reference evidence="1" key="2">
    <citation type="submission" date="2021-09" db="EMBL/GenBank/DDBJ databases">
        <authorList>
            <person name="Jia N."/>
            <person name="Wang J."/>
            <person name="Shi W."/>
            <person name="Du L."/>
            <person name="Sun Y."/>
            <person name="Zhan W."/>
            <person name="Jiang J."/>
            <person name="Wang Q."/>
            <person name="Zhang B."/>
            <person name="Ji P."/>
            <person name="Sakyi L.B."/>
            <person name="Cui X."/>
            <person name="Yuan T."/>
            <person name="Jiang B."/>
            <person name="Yang W."/>
            <person name="Lam T.T.-Y."/>
            <person name="Chang Q."/>
            <person name="Ding S."/>
            <person name="Wang X."/>
            <person name="Zhu J."/>
            <person name="Ruan X."/>
            <person name="Zhao L."/>
            <person name="Wei J."/>
            <person name="Que T."/>
            <person name="Du C."/>
            <person name="Cheng J."/>
            <person name="Dai P."/>
            <person name="Han X."/>
            <person name="Huang E."/>
            <person name="Gao Y."/>
            <person name="Liu J."/>
            <person name="Shao H."/>
            <person name="Ye R."/>
            <person name="Li L."/>
            <person name="Wei W."/>
            <person name="Wang X."/>
            <person name="Wang C."/>
            <person name="Huo Q."/>
            <person name="Li W."/>
            <person name="Guo W."/>
            <person name="Chen H."/>
            <person name="Chen S."/>
            <person name="Zhou L."/>
            <person name="Zhou L."/>
            <person name="Ni X."/>
            <person name="Tian J."/>
            <person name="Zhou Y."/>
            <person name="Sheng Y."/>
            <person name="Liu T."/>
            <person name="Pan Y."/>
            <person name="Xia L."/>
            <person name="Li J."/>
            <person name="Zhao F."/>
            <person name="Cao W."/>
        </authorList>
    </citation>
    <scope>NUCLEOTIDE SEQUENCE</scope>
    <source>
        <strain evidence="1">Rmic-2018</strain>
        <tissue evidence="1">Larvae</tissue>
    </source>
</reference>
<dbReference type="EMBL" id="JABSTU010000010">
    <property type="protein sequence ID" value="KAH8018666.1"/>
    <property type="molecule type" value="Genomic_DNA"/>
</dbReference>
<name>A0A9J6D9L1_RHIMP</name>
<comment type="caution">
    <text evidence="1">The sequence shown here is derived from an EMBL/GenBank/DDBJ whole genome shotgun (WGS) entry which is preliminary data.</text>
</comment>